<dbReference type="Pfam" id="PF01924">
    <property type="entry name" value="HypD"/>
    <property type="match status" value="1"/>
</dbReference>
<dbReference type="InterPro" id="IPR042243">
    <property type="entry name" value="HypD_1"/>
</dbReference>
<dbReference type="InterPro" id="IPR042244">
    <property type="entry name" value="HypD_2_sf"/>
</dbReference>
<dbReference type="AlphaFoldDB" id="A0A7C2A4D6"/>
<name>A0A7C2A4D6_DESA2</name>
<evidence type="ECO:0000256" key="1">
    <source>
        <dbReference type="ARBA" id="ARBA00007888"/>
    </source>
</evidence>
<comment type="similarity">
    <text evidence="1">Belongs to the HypD family.</text>
</comment>
<dbReference type="InterPro" id="IPR002780">
    <property type="entry name" value="Hyd_form_HypD"/>
</dbReference>
<evidence type="ECO:0000313" key="4">
    <source>
        <dbReference type="EMBL" id="HEC68194.1"/>
    </source>
</evidence>
<comment type="caution">
    <text evidence="4">The sequence shown here is derived from an EMBL/GenBank/DDBJ whole genome shotgun (WGS) entry which is preliminary data.</text>
</comment>
<keyword evidence="2" id="KW-0479">Metal-binding</keyword>
<dbReference type="Proteomes" id="UP000885738">
    <property type="component" value="Unassembled WGS sequence"/>
</dbReference>
<dbReference type="EMBL" id="DRIH01000182">
    <property type="protein sequence ID" value="HEC68194.1"/>
    <property type="molecule type" value="Genomic_DNA"/>
</dbReference>
<dbReference type="Gene3D" id="3.40.50.11750">
    <property type="entry name" value="HypD, alpha/beta domain 1"/>
    <property type="match status" value="2"/>
</dbReference>
<dbReference type="PANTHER" id="PTHR30149:SF0">
    <property type="entry name" value="HYDROGENASE MATURATION FACTOR HYPD"/>
    <property type="match status" value="1"/>
</dbReference>
<dbReference type="PIRSF" id="PIRSF005622">
    <property type="entry name" value="Hydrgn_mat_hypD"/>
    <property type="match status" value="1"/>
</dbReference>
<dbReference type="PANTHER" id="PTHR30149">
    <property type="entry name" value="HYDROGENASE PROTEIN ASSEMBLY PROTEIN HYPD"/>
    <property type="match status" value="1"/>
</dbReference>
<sequence>MKLRYIDEFRNPEVARRLLSEIKKISHRPVRLMEVCGTHTMNIGRYGLRGLLPHHVQLISGPGCPVCVTTTKEIDMMIKLAEEDVTVATFGDLMRVPGSHTNLNQQRARGADIRVVYSSFDALGLALKNLKPVVFLGVGFETTAPTVAATIIEAKKRRVRNFSVFSAHKLIPPAMEVLVSSPDLRIDGFICPGHVSVIIGLRPYKILAERYKVPCVITGFEPLDILQGILMLIKQIEKGKAKAEIQYTRAVKEEGNLKAKEVMEEVFSPCDANWRGFGLIPQSGLCFKEEYKEFDVNSHFDIKVDEAKEPLSCRCGDVLKGKIIPPQCPLFAKVCRPANPIGPCMVSSEGSCAAYYKYRDWEIA</sequence>
<evidence type="ECO:0000256" key="2">
    <source>
        <dbReference type="ARBA" id="ARBA00022723"/>
    </source>
</evidence>
<organism evidence="4">
    <name type="scientific">Desulfofervidus auxilii</name>
    <dbReference type="NCBI Taxonomy" id="1621989"/>
    <lineage>
        <taxon>Bacteria</taxon>
        <taxon>Pseudomonadati</taxon>
        <taxon>Thermodesulfobacteriota</taxon>
        <taxon>Candidatus Desulfofervidia</taxon>
        <taxon>Candidatus Desulfofervidales</taxon>
        <taxon>Candidatus Desulfofervidaceae</taxon>
        <taxon>Candidatus Desulfofervidus</taxon>
    </lineage>
</organism>
<accession>A0A7C2A4D6</accession>
<dbReference type="GO" id="GO:0070025">
    <property type="term" value="F:carbon monoxide binding"/>
    <property type="evidence" value="ECO:0007669"/>
    <property type="project" value="TreeGrafter"/>
</dbReference>
<dbReference type="GO" id="GO:0051539">
    <property type="term" value="F:4 iron, 4 sulfur cluster binding"/>
    <property type="evidence" value="ECO:0007669"/>
    <property type="project" value="TreeGrafter"/>
</dbReference>
<protein>
    <submittedName>
        <fullName evidence="4">Hydrogenase formation protein HypD</fullName>
    </submittedName>
</protein>
<dbReference type="Gene3D" id="6.10.20.100">
    <property type="match status" value="1"/>
</dbReference>
<dbReference type="GO" id="GO:0005506">
    <property type="term" value="F:iron ion binding"/>
    <property type="evidence" value="ECO:0007669"/>
    <property type="project" value="TreeGrafter"/>
</dbReference>
<dbReference type="GO" id="GO:0051604">
    <property type="term" value="P:protein maturation"/>
    <property type="evidence" value="ECO:0007669"/>
    <property type="project" value="TreeGrafter"/>
</dbReference>
<reference evidence="4" key="1">
    <citation type="journal article" date="2020" name="mSystems">
        <title>Genome- and Community-Level Interaction Insights into Carbon Utilization and Element Cycling Functions of Hydrothermarchaeota in Hydrothermal Sediment.</title>
        <authorList>
            <person name="Zhou Z."/>
            <person name="Liu Y."/>
            <person name="Xu W."/>
            <person name="Pan J."/>
            <person name="Luo Z.H."/>
            <person name="Li M."/>
        </authorList>
    </citation>
    <scope>NUCLEOTIDE SEQUENCE [LARGE SCALE GENOMIC DNA]</scope>
    <source>
        <strain evidence="4">HyVt-389</strain>
    </source>
</reference>
<evidence type="ECO:0000256" key="3">
    <source>
        <dbReference type="ARBA" id="ARBA00023004"/>
    </source>
</evidence>
<keyword evidence="3" id="KW-0408">Iron</keyword>
<dbReference type="NCBIfam" id="TIGR00075">
    <property type="entry name" value="hypD"/>
    <property type="match status" value="1"/>
</dbReference>
<gene>
    <name evidence="4" type="primary">hypD</name>
    <name evidence="4" type="ORF">ENI35_05220</name>
</gene>
<proteinExistence type="inferred from homology"/>